<accession>A0A511X6K9</accession>
<dbReference type="EMBL" id="BJYF01000001">
    <property type="protein sequence ID" value="GEN58570.1"/>
    <property type="molecule type" value="Genomic_DNA"/>
</dbReference>
<evidence type="ECO:0000259" key="1">
    <source>
        <dbReference type="PROSITE" id="PS50213"/>
    </source>
</evidence>
<reference evidence="2 3" key="1">
    <citation type="submission" date="2019-07" db="EMBL/GenBank/DDBJ databases">
        <title>Whole genome shotgun sequence of Acetobacter nitrogenifigens NBRC 105050.</title>
        <authorList>
            <person name="Hosoyama A."/>
            <person name="Uohara A."/>
            <person name="Ohji S."/>
            <person name="Ichikawa N."/>
        </authorList>
    </citation>
    <scope>NUCLEOTIDE SEQUENCE [LARGE SCALE GENOMIC DNA]</scope>
    <source>
        <strain evidence="2 3">NBRC 105050</strain>
    </source>
</reference>
<comment type="caution">
    <text evidence="2">The sequence shown here is derived from an EMBL/GenBank/DDBJ whole genome shotgun (WGS) entry which is preliminary data.</text>
</comment>
<dbReference type="PROSITE" id="PS50213">
    <property type="entry name" value="FAS1"/>
    <property type="match status" value="1"/>
</dbReference>
<dbReference type="AlphaFoldDB" id="A0A511X6K9"/>
<name>A0A511X6K9_9PROT</name>
<dbReference type="Proteomes" id="UP000321635">
    <property type="component" value="Unassembled WGS sequence"/>
</dbReference>
<dbReference type="STRING" id="1120919.GCA_000429165_00461"/>
<organism evidence="2 3">
    <name type="scientific">Acetobacter nitrogenifigens DSM 23921 = NBRC 105050</name>
    <dbReference type="NCBI Taxonomy" id="1120919"/>
    <lineage>
        <taxon>Bacteria</taxon>
        <taxon>Pseudomonadati</taxon>
        <taxon>Pseudomonadota</taxon>
        <taxon>Alphaproteobacteria</taxon>
        <taxon>Acetobacterales</taxon>
        <taxon>Acetobacteraceae</taxon>
        <taxon>Acetobacter</taxon>
    </lineage>
</organism>
<sequence>MLPGLAGRFGVAGLVLGTALSLGGCESSARQDPYTKPTGACSFMAPTVSGARTYAPKGAAPDSAIAYPDPETPIYCDRPISESLMAAIELADYRKALQDADMFRLLQRNGPFTVFAIPNSPLEHYSTQFPGGILAPANAPALKSLLSYTIVEGNWPAPKIAKAIAHSPNGAFALPTIGGASIVATVEASSGQIVLSNGAGVVTRLWVTGAPQSNGTLYFVQSLLPPPAVHSTPASAPAGRR</sequence>
<dbReference type="InterPro" id="IPR000782">
    <property type="entry name" value="FAS1_domain"/>
</dbReference>
<keyword evidence="3" id="KW-1185">Reference proteome</keyword>
<evidence type="ECO:0000313" key="2">
    <source>
        <dbReference type="EMBL" id="GEN58570.1"/>
    </source>
</evidence>
<gene>
    <name evidence="2" type="ORF">ANI02nite_04540</name>
</gene>
<dbReference type="Gene3D" id="2.30.180.10">
    <property type="entry name" value="FAS1 domain"/>
    <property type="match status" value="1"/>
</dbReference>
<evidence type="ECO:0000313" key="3">
    <source>
        <dbReference type="Proteomes" id="UP000321635"/>
    </source>
</evidence>
<feature type="domain" description="FAS1" evidence="1">
    <location>
        <begin position="77"/>
        <end position="224"/>
    </location>
</feature>
<proteinExistence type="predicted"/>
<dbReference type="SUPFAM" id="SSF82153">
    <property type="entry name" value="FAS1 domain"/>
    <property type="match status" value="1"/>
</dbReference>
<protein>
    <recommendedName>
        <fullName evidence="1">FAS1 domain-containing protein</fullName>
    </recommendedName>
</protein>
<dbReference type="Pfam" id="PF02469">
    <property type="entry name" value="Fasciclin"/>
    <property type="match status" value="1"/>
</dbReference>
<dbReference type="InterPro" id="IPR036378">
    <property type="entry name" value="FAS1_dom_sf"/>
</dbReference>